<dbReference type="RefSeq" id="WP_215583029.1">
    <property type="nucleotide sequence ID" value="NZ_CP073754.1"/>
</dbReference>
<sequence length="74" mass="8322">METLREANLIPVPAPAGEETSAWQLGTLRADFDIRLDLGNSGNLKFWLCVWFMALNAEFRFALSSLPSYVCLSR</sequence>
<protein>
    <submittedName>
        <fullName evidence="1">Uncharacterized protein</fullName>
    </submittedName>
</protein>
<organism evidence="1 2">
    <name type="scientific">Methylomonas paludis</name>
    <dbReference type="NCBI Taxonomy" id="1173101"/>
    <lineage>
        <taxon>Bacteria</taxon>
        <taxon>Pseudomonadati</taxon>
        <taxon>Pseudomonadota</taxon>
        <taxon>Gammaproteobacteria</taxon>
        <taxon>Methylococcales</taxon>
        <taxon>Methylococcaceae</taxon>
        <taxon>Methylomonas</taxon>
    </lineage>
</organism>
<reference evidence="1" key="1">
    <citation type="submission" date="2021-04" db="EMBL/GenBank/DDBJ databases">
        <title>Draft genome sequence data of methanotrophic Methylovulum sp. strain S1L and Methylomonas sp. strain S2AM isolated from boreal lake water columns.</title>
        <authorList>
            <person name="Rissanen A.J."/>
            <person name="Mangayil R."/>
            <person name="Svenning M.M."/>
            <person name="Khanongnuch R."/>
        </authorList>
    </citation>
    <scope>NUCLEOTIDE SEQUENCE</scope>
    <source>
        <strain evidence="1">S2AM</strain>
    </source>
</reference>
<evidence type="ECO:0000313" key="1">
    <source>
        <dbReference type="EMBL" id="QWF71270.1"/>
    </source>
</evidence>
<dbReference type="AlphaFoldDB" id="A0A975R9B7"/>
<gene>
    <name evidence="1" type="ORF">KEF85_01900</name>
</gene>
<proteinExistence type="predicted"/>
<dbReference type="Proteomes" id="UP000676649">
    <property type="component" value="Chromosome"/>
</dbReference>
<accession>A0A975R9B7</accession>
<dbReference type="EMBL" id="CP073754">
    <property type="protein sequence ID" value="QWF71270.1"/>
    <property type="molecule type" value="Genomic_DNA"/>
</dbReference>
<keyword evidence="2" id="KW-1185">Reference proteome</keyword>
<dbReference type="KEGG" id="mpad:KEF85_01900"/>
<name>A0A975R9B7_9GAMM</name>
<evidence type="ECO:0000313" key="2">
    <source>
        <dbReference type="Proteomes" id="UP000676649"/>
    </source>
</evidence>